<dbReference type="RefSeq" id="WP_056961261.1">
    <property type="nucleotide sequence ID" value="NZ_AYZI01000001.1"/>
</dbReference>
<dbReference type="SUPFAM" id="SSF56349">
    <property type="entry name" value="DNA breaking-rejoining enzymes"/>
    <property type="match status" value="1"/>
</dbReference>
<evidence type="ECO:0000313" key="6">
    <source>
        <dbReference type="EMBL" id="KRM92397.1"/>
    </source>
</evidence>
<dbReference type="PANTHER" id="PTHR30349">
    <property type="entry name" value="PHAGE INTEGRASE-RELATED"/>
    <property type="match status" value="1"/>
</dbReference>
<dbReference type="InterPro" id="IPR011010">
    <property type="entry name" value="DNA_brk_join_enz"/>
</dbReference>
<dbReference type="Pfam" id="PF00589">
    <property type="entry name" value="Phage_integrase"/>
    <property type="match status" value="1"/>
</dbReference>
<name>A0A0R2CL76_9LACO</name>
<dbReference type="InterPro" id="IPR013762">
    <property type="entry name" value="Integrase-like_cat_sf"/>
</dbReference>
<comment type="similarity">
    <text evidence="1">Belongs to the 'phage' integrase family.</text>
</comment>
<dbReference type="InterPro" id="IPR050090">
    <property type="entry name" value="Tyrosine_recombinase_XerCD"/>
</dbReference>
<dbReference type="GO" id="GO:0006310">
    <property type="term" value="P:DNA recombination"/>
    <property type="evidence" value="ECO:0007669"/>
    <property type="project" value="UniProtKB-KW"/>
</dbReference>
<organism evidence="6 7">
    <name type="scientific">Fructilactobacillus florum DSM 22689 = JCM 16035</name>
    <dbReference type="NCBI Taxonomy" id="1423745"/>
    <lineage>
        <taxon>Bacteria</taxon>
        <taxon>Bacillati</taxon>
        <taxon>Bacillota</taxon>
        <taxon>Bacilli</taxon>
        <taxon>Lactobacillales</taxon>
        <taxon>Lactobacillaceae</taxon>
        <taxon>Fructilactobacillus</taxon>
    </lineage>
</organism>
<feature type="domain" description="Tyr recombinase" evidence="5">
    <location>
        <begin position="179"/>
        <end position="378"/>
    </location>
</feature>
<keyword evidence="4" id="KW-0233">DNA recombination</keyword>
<evidence type="ECO:0000313" key="7">
    <source>
        <dbReference type="Proteomes" id="UP000051586"/>
    </source>
</evidence>
<dbReference type="InterPro" id="IPR004107">
    <property type="entry name" value="Integrase_SAM-like_N"/>
</dbReference>
<gene>
    <name evidence="6" type="ORF">FC87_GL000009</name>
</gene>
<reference evidence="6 7" key="1">
    <citation type="journal article" date="2015" name="Genome Announc.">
        <title>Expanding the biotechnology potential of lactobacilli through comparative genomics of 213 strains and associated genera.</title>
        <authorList>
            <person name="Sun Z."/>
            <person name="Harris H.M."/>
            <person name="McCann A."/>
            <person name="Guo C."/>
            <person name="Argimon S."/>
            <person name="Zhang W."/>
            <person name="Yang X."/>
            <person name="Jeffery I.B."/>
            <person name="Cooney J.C."/>
            <person name="Kagawa T.F."/>
            <person name="Liu W."/>
            <person name="Song Y."/>
            <person name="Salvetti E."/>
            <person name="Wrobel A."/>
            <person name="Rasinkangas P."/>
            <person name="Parkhill J."/>
            <person name="Rea M.C."/>
            <person name="O'Sullivan O."/>
            <person name="Ritari J."/>
            <person name="Douillard F.P."/>
            <person name="Paul Ross R."/>
            <person name="Yang R."/>
            <person name="Briner A.E."/>
            <person name="Felis G.E."/>
            <person name="de Vos W.M."/>
            <person name="Barrangou R."/>
            <person name="Klaenhammer T.R."/>
            <person name="Caufield P.W."/>
            <person name="Cui Y."/>
            <person name="Zhang H."/>
            <person name="O'Toole P.W."/>
        </authorList>
    </citation>
    <scope>NUCLEOTIDE SEQUENCE [LARGE SCALE GENOMIC DNA]</scope>
    <source>
        <strain evidence="6 7">DSM 22689</strain>
    </source>
</reference>
<evidence type="ECO:0000259" key="5">
    <source>
        <dbReference type="PROSITE" id="PS51898"/>
    </source>
</evidence>
<dbReference type="CDD" id="cd01189">
    <property type="entry name" value="INT_ICEBs1_C_like"/>
    <property type="match status" value="1"/>
</dbReference>
<proteinExistence type="inferred from homology"/>
<evidence type="ECO:0000256" key="2">
    <source>
        <dbReference type="ARBA" id="ARBA00022908"/>
    </source>
</evidence>
<dbReference type="PROSITE" id="PS51898">
    <property type="entry name" value="TYR_RECOMBINASE"/>
    <property type="match status" value="1"/>
</dbReference>
<dbReference type="PANTHER" id="PTHR30349:SF64">
    <property type="entry name" value="PROPHAGE INTEGRASE INTD-RELATED"/>
    <property type="match status" value="1"/>
</dbReference>
<accession>A0A0R2CL76</accession>
<dbReference type="AlphaFoldDB" id="A0A0R2CL76"/>
<dbReference type="EMBL" id="AYZI01000001">
    <property type="protein sequence ID" value="KRM92397.1"/>
    <property type="molecule type" value="Genomic_DNA"/>
</dbReference>
<dbReference type="InterPro" id="IPR002104">
    <property type="entry name" value="Integrase_catalytic"/>
</dbReference>
<dbReference type="Pfam" id="PF14659">
    <property type="entry name" value="Phage_int_SAM_3"/>
    <property type="match status" value="1"/>
</dbReference>
<keyword evidence="3" id="KW-0238">DNA-binding</keyword>
<comment type="caution">
    <text evidence="6">The sequence shown here is derived from an EMBL/GenBank/DDBJ whole genome shotgun (WGS) entry which is preliminary data.</text>
</comment>
<dbReference type="Gene3D" id="1.10.443.10">
    <property type="entry name" value="Intergrase catalytic core"/>
    <property type="match status" value="1"/>
</dbReference>
<dbReference type="InterPro" id="IPR010998">
    <property type="entry name" value="Integrase_recombinase_N"/>
</dbReference>
<dbReference type="GO" id="GO:0015074">
    <property type="term" value="P:DNA integration"/>
    <property type="evidence" value="ECO:0007669"/>
    <property type="project" value="UniProtKB-KW"/>
</dbReference>
<evidence type="ECO:0000256" key="1">
    <source>
        <dbReference type="ARBA" id="ARBA00008857"/>
    </source>
</evidence>
<dbReference type="Proteomes" id="UP000051586">
    <property type="component" value="Unassembled WGS sequence"/>
</dbReference>
<evidence type="ECO:0000256" key="3">
    <source>
        <dbReference type="ARBA" id="ARBA00023125"/>
    </source>
</evidence>
<dbReference type="Gene3D" id="1.10.150.130">
    <property type="match status" value="1"/>
</dbReference>
<dbReference type="PATRIC" id="fig|1423745.4.peg.13"/>
<protein>
    <submittedName>
        <fullName evidence="6">Phage integrase family site specific recombinase</fullName>
    </submittedName>
</protein>
<keyword evidence="2" id="KW-0229">DNA integration</keyword>
<dbReference type="GO" id="GO:0003677">
    <property type="term" value="F:DNA binding"/>
    <property type="evidence" value="ECO:0007669"/>
    <property type="project" value="UniProtKB-KW"/>
</dbReference>
<dbReference type="STRING" id="1423745.GCA_001311215_02029"/>
<sequence length="384" mass="45143">MYKLKYSKRHPHIFQYKAKSDVMWGYRLSYYDELHNRHEKQKRGFESENDANRAMLADQAKLASNDVNIVKNQNITVQQYIKIYMDNHKNNIKKSTISSYWNVFNKHIIPAIGDIKLSNLNKINYTNKLINPMVEKGYLRNTILNCHHRMMTIMYDAVDNEFIERNKLSRVQIPDTGKTKKRIMTKDELKQFNAQVERESILTQVIMYTLEQTGMRRGELCGLQWRDIDFDDLSISINRTRDFNGVRDPKTKDSKRTIRISQKLASLLKKYRLKVSQQFIQKGLKFNEKTFVIQSEFLNPLVNSVISLRLRRTLKRAGLDYLVGHFTPHTFRHMYASYLLNSGIPVSEVSASLGHSSPQMTLSIYTERNPDDDVNLADKFNELW</sequence>
<evidence type="ECO:0000256" key="4">
    <source>
        <dbReference type="ARBA" id="ARBA00023172"/>
    </source>
</evidence>